<dbReference type="EMBL" id="BLKI01000136">
    <property type="protein sequence ID" value="GFF94196.1"/>
    <property type="molecule type" value="Genomic_DNA"/>
</dbReference>
<keyword evidence="3" id="KW-1185">Reference proteome</keyword>
<feature type="chain" id="PRO_5046107571" evidence="1">
    <location>
        <begin position="16"/>
        <end position="254"/>
    </location>
</feature>
<proteinExistence type="predicted"/>
<keyword evidence="1" id="KW-0732">Signal</keyword>
<reference evidence="2 3" key="1">
    <citation type="submission" date="2020-01" db="EMBL/GenBank/DDBJ databases">
        <title>Draft genome sequence of Aspergillus lentulus IFM 60648.</title>
        <authorList>
            <person name="Takahashi H."/>
            <person name="Yaguchi T."/>
        </authorList>
    </citation>
    <scope>NUCLEOTIDE SEQUENCE [LARGE SCALE GENOMIC DNA]</scope>
    <source>
        <strain evidence="2 3">IFM 60648</strain>
    </source>
</reference>
<feature type="signal peptide" evidence="1">
    <location>
        <begin position="1"/>
        <end position="15"/>
    </location>
</feature>
<evidence type="ECO:0000313" key="3">
    <source>
        <dbReference type="Proteomes" id="UP000465220"/>
    </source>
</evidence>
<protein>
    <submittedName>
        <fullName evidence="2">Uncharacterized protein</fullName>
    </submittedName>
</protein>
<evidence type="ECO:0000313" key="2">
    <source>
        <dbReference type="EMBL" id="GFF94196.1"/>
    </source>
</evidence>
<sequence>MSTLMLLSASMMVLAYTTPIGPDPTISTSASKAHRPSTSFLLDRVALVSLFAERPELYPGLFNRPNTQFISAKATSIVVVDEGSKSYEQVASKLLESFAFRRLRPESTNAVFVRDTEFLHFKDTFSTLSVDPGPEPALAKTLDQIEALSRLSPAVYSIALSAMLGRTKEVDINTVFDMADSASVLLVISYRSIDQVIEALNDLKQPPKFLTFLAPNTKENSDYFEKWTKSEFFSLGSVCPAVPYGKFQTAYKPS</sequence>
<name>A0ABQ1B5Q2_ASPLE</name>
<accession>A0ABQ1B5Q2</accession>
<gene>
    <name evidence="2" type="ORF">IFM60648_10335</name>
</gene>
<evidence type="ECO:0000256" key="1">
    <source>
        <dbReference type="SAM" id="SignalP"/>
    </source>
</evidence>
<dbReference type="Proteomes" id="UP000465220">
    <property type="component" value="Unassembled WGS sequence"/>
</dbReference>
<organism evidence="2 3">
    <name type="scientific">Aspergillus lentulus</name>
    <dbReference type="NCBI Taxonomy" id="293939"/>
    <lineage>
        <taxon>Eukaryota</taxon>
        <taxon>Fungi</taxon>
        <taxon>Dikarya</taxon>
        <taxon>Ascomycota</taxon>
        <taxon>Pezizomycotina</taxon>
        <taxon>Eurotiomycetes</taxon>
        <taxon>Eurotiomycetidae</taxon>
        <taxon>Eurotiales</taxon>
        <taxon>Aspergillaceae</taxon>
        <taxon>Aspergillus</taxon>
        <taxon>Aspergillus subgen. Fumigati</taxon>
    </lineage>
</organism>
<comment type="caution">
    <text evidence="2">The sequence shown here is derived from an EMBL/GenBank/DDBJ whole genome shotgun (WGS) entry which is preliminary data.</text>
</comment>